<accession>A0A1W1UZN0</accession>
<dbReference type="SMART" id="SM00530">
    <property type="entry name" value="HTH_XRE"/>
    <property type="match status" value="1"/>
</dbReference>
<dbReference type="Proteomes" id="UP000192408">
    <property type="component" value="Unassembled WGS sequence"/>
</dbReference>
<dbReference type="InterPro" id="IPR010982">
    <property type="entry name" value="Lambda_DNA-bd_dom_sf"/>
</dbReference>
<gene>
    <name evidence="2" type="ORF">SAMN05660772_00898</name>
</gene>
<dbReference type="RefSeq" id="WP_115306382.1">
    <property type="nucleotide sequence ID" value="NZ_FWWV01000024.1"/>
</dbReference>
<keyword evidence="2" id="KW-0238">DNA-binding</keyword>
<dbReference type="AlphaFoldDB" id="A0A1W1UZN0"/>
<dbReference type="SUPFAM" id="SSF47413">
    <property type="entry name" value="lambda repressor-like DNA-binding domains"/>
    <property type="match status" value="1"/>
</dbReference>
<dbReference type="CDD" id="cd00093">
    <property type="entry name" value="HTH_XRE"/>
    <property type="match status" value="1"/>
</dbReference>
<feature type="domain" description="HTH cro/C1-type" evidence="1">
    <location>
        <begin position="82"/>
        <end position="137"/>
    </location>
</feature>
<dbReference type="InterPro" id="IPR001387">
    <property type="entry name" value="Cro/C1-type_HTH"/>
</dbReference>
<name>A0A1W1UZN0_9PAST</name>
<evidence type="ECO:0000259" key="1">
    <source>
        <dbReference type="PROSITE" id="PS50943"/>
    </source>
</evidence>
<dbReference type="STRING" id="1122938.SAMN05660772_00898"/>
<dbReference type="GO" id="GO:0003677">
    <property type="term" value="F:DNA binding"/>
    <property type="evidence" value="ECO:0007669"/>
    <property type="project" value="UniProtKB-KW"/>
</dbReference>
<dbReference type="PROSITE" id="PS50943">
    <property type="entry name" value="HTH_CROC1"/>
    <property type="match status" value="1"/>
</dbReference>
<evidence type="ECO:0000313" key="2">
    <source>
        <dbReference type="EMBL" id="SMB86539.1"/>
    </source>
</evidence>
<dbReference type="EMBL" id="FWWV01000024">
    <property type="protein sequence ID" value="SMB86539.1"/>
    <property type="molecule type" value="Genomic_DNA"/>
</dbReference>
<protein>
    <submittedName>
        <fullName evidence="2">DNA-binding transcriptional regulator, XRE-family HTH domain</fullName>
    </submittedName>
</protein>
<reference evidence="3" key="1">
    <citation type="submission" date="2017-04" db="EMBL/GenBank/DDBJ databases">
        <authorList>
            <person name="Varghese N."/>
            <person name="Submissions S."/>
        </authorList>
    </citation>
    <scope>NUCLEOTIDE SEQUENCE [LARGE SCALE GENOMIC DNA]</scope>
    <source>
        <strain evidence="3">DSM 23072</strain>
    </source>
</reference>
<sequence length="154" mass="17177">MKSVEDIRLEAAELQAKYEHSLKSQTNVTNTARTNATLVIDDASKSRASKHKKPVESTQRLELIKQIGMMLLKQDISQGTALKELRLKGLGLKQDAYAKLVNVSRKTISDIENNKGNYSVEVINKIFRPFGLQLALVPISAQVLQEIISADYSH</sequence>
<keyword evidence="3" id="KW-1185">Reference proteome</keyword>
<organism evidence="2 3">
    <name type="scientific">Pasteurella testudinis DSM 23072</name>
    <dbReference type="NCBI Taxonomy" id="1122938"/>
    <lineage>
        <taxon>Bacteria</taxon>
        <taxon>Pseudomonadati</taxon>
        <taxon>Pseudomonadota</taxon>
        <taxon>Gammaproteobacteria</taxon>
        <taxon>Pasteurellales</taxon>
        <taxon>Pasteurellaceae</taxon>
        <taxon>Pasteurella</taxon>
    </lineage>
</organism>
<evidence type="ECO:0000313" key="3">
    <source>
        <dbReference type="Proteomes" id="UP000192408"/>
    </source>
</evidence>
<dbReference type="Pfam" id="PF01381">
    <property type="entry name" value="HTH_3"/>
    <property type="match status" value="1"/>
</dbReference>
<proteinExistence type="predicted"/>
<dbReference type="Gene3D" id="1.10.260.40">
    <property type="entry name" value="lambda repressor-like DNA-binding domains"/>
    <property type="match status" value="1"/>
</dbReference>